<evidence type="ECO:0000313" key="2">
    <source>
        <dbReference type="EMBL" id="MDR6942081.1"/>
    </source>
</evidence>
<keyword evidence="1" id="KW-1133">Transmembrane helix</keyword>
<protein>
    <submittedName>
        <fullName evidence="2">Uncharacterized protein</fullName>
    </submittedName>
</protein>
<feature type="transmembrane region" description="Helical" evidence="1">
    <location>
        <begin position="7"/>
        <end position="26"/>
    </location>
</feature>
<dbReference type="Proteomes" id="UP001247620">
    <property type="component" value="Unassembled WGS sequence"/>
</dbReference>
<feature type="transmembrane region" description="Helical" evidence="1">
    <location>
        <begin position="77"/>
        <end position="94"/>
    </location>
</feature>
<proteinExistence type="predicted"/>
<comment type="caution">
    <text evidence="2">The sequence shown here is derived from an EMBL/GenBank/DDBJ whole genome shotgun (WGS) entry which is preliminary data.</text>
</comment>
<name>A0ABU1T9K8_9SPHI</name>
<sequence>MKQTLIYSLKIWLTSVVIGPLIYIVHETKLQDLKGSAGFILYSIPYGLALSSLIWLLFWLSLHCIYQLNISTLTFKLYLSSIGFVLSLLPFFLIFGNDDPITYKEILPWALSYCIVIVAGVWFFKLKPSSYSVKT</sequence>
<keyword evidence="3" id="KW-1185">Reference proteome</keyword>
<dbReference type="EMBL" id="JAVDUU010000002">
    <property type="protein sequence ID" value="MDR6942081.1"/>
    <property type="molecule type" value="Genomic_DNA"/>
</dbReference>
<feature type="transmembrane region" description="Helical" evidence="1">
    <location>
        <begin position="106"/>
        <end position="124"/>
    </location>
</feature>
<accession>A0ABU1T9K8</accession>
<reference evidence="2 3" key="1">
    <citation type="submission" date="2023-07" db="EMBL/GenBank/DDBJ databases">
        <title>Sorghum-associated microbial communities from plants grown in Nebraska, USA.</title>
        <authorList>
            <person name="Schachtman D."/>
        </authorList>
    </citation>
    <scope>NUCLEOTIDE SEQUENCE [LARGE SCALE GENOMIC DNA]</scope>
    <source>
        <strain evidence="2 3">3262</strain>
    </source>
</reference>
<evidence type="ECO:0000256" key="1">
    <source>
        <dbReference type="SAM" id="Phobius"/>
    </source>
</evidence>
<organism evidence="2 3">
    <name type="scientific">Mucilaginibacter pocheonensis</name>
    <dbReference type="NCBI Taxonomy" id="398050"/>
    <lineage>
        <taxon>Bacteria</taxon>
        <taxon>Pseudomonadati</taxon>
        <taxon>Bacteroidota</taxon>
        <taxon>Sphingobacteriia</taxon>
        <taxon>Sphingobacteriales</taxon>
        <taxon>Sphingobacteriaceae</taxon>
        <taxon>Mucilaginibacter</taxon>
    </lineage>
</organism>
<keyword evidence="1" id="KW-0472">Membrane</keyword>
<keyword evidence="1" id="KW-0812">Transmembrane</keyword>
<feature type="transmembrane region" description="Helical" evidence="1">
    <location>
        <begin position="46"/>
        <end position="65"/>
    </location>
</feature>
<gene>
    <name evidence="2" type="ORF">J2W55_001923</name>
</gene>
<dbReference type="RefSeq" id="WP_310094794.1">
    <property type="nucleotide sequence ID" value="NZ_JAVDUU010000002.1"/>
</dbReference>
<evidence type="ECO:0000313" key="3">
    <source>
        <dbReference type="Proteomes" id="UP001247620"/>
    </source>
</evidence>